<dbReference type="EMBL" id="FTOT01000001">
    <property type="protein sequence ID" value="SIS51756.1"/>
    <property type="molecule type" value="Genomic_DNA"/>
</dbReference>
<proteinExistence type="predicted"/>
<protein>
    <recommendedName>
        <fullName evidence="4">Component of SufBCD complex</fullName>
    </recommendedName>
</protein>
<organism evidence="2 3">
    <name type="scientific">Gemmobacter megaterium</name>
    <dbReference type="NCBI Taxonomy" id="1086013"/>
    <lineage>
        <taxon>Bacteria</taxon>
        <taxon>Pseudomonadati</taxon>
        <taxon>Pseudomonadota</taxon>
        <taxon>Alphaproteobacteria</taxon>
        <taxon>Rhodobacterales</taxon>
        <taxon>Paracoccaceae</taxon>
        <taxon>Gemmobacter</taxon>
    </lineage>
</organism>
<evidence type="ECO:0000313" key="2">
    <source>
        <dbReference type="EMBL" id="SIS51756.1"/>
    </source>
</evidence>
<dbReference type="AlphaFoldDB" id="A0A1N7JR96"/>
<gene>
    <name evidence="2" type="ORF">SAMN05421774_1018</name>
</gene>
<keyword evidence="1" id="KW-0472">Membrane</keyword>
<keyword evidence="1" id="KW-0812">Transmembrane</keyword>
<accession>A0A1N7JR96</accession>
<dbReference type="RefSeq" id="WP_076527496.1">
    <property type="nucleotide sequence ID" value="NZ_BMEH01000001.1"/>
</dbReference>
<feature type="transmembrane region" description="Helical" evidence="1">
    <location>
        <begin position="77"/>
        <end position="100"/>
    </location>
</feature>
<feature type="transmembrane region" description="Helical" evidence="1">
    <location>
        <begin position="146"/>
        <end position="165"/>
    </location>
</feature>
<dbReference type="OrthoDB" id="7847071at2"/>
<keyword evidence="1" id="KW-1133">Transmembrane helix</keyword>
<dbReference type="Proteomes" id="UP000186141">
    <property type="component" value="Unassembled WGS sequence"/>
</dbReference>
<evidence type="ECO:0008006" key="4">
    <source>
        <dbReference type="Google" id="ProtNLM"/>
    </source>
</evidence>
<evidence type="ECO:0000256" key="1">
    <source>
        <dbReference type="SAM" id="Phobius"/>
    </source>
</evidence>
<dbReference type="STRING" id="1086013.SAMN05421774_1018"/>
<evidence type="ECO:0000313" key="3">
    <source>
        <dbReference type="Proteomes" id="UP000186141"/>
    </source>
</evidence>
<reference evidence="2 3" key="1">
    <citation type="submission" date="2017-01" db="EMBL/GenBank/DDBJ databases">
        <authorList>
            <person name="Mah S.A."/>
            <person name="Swanson W.J."/>
            <person name="Moy G.W."/>
            <person name="Vacquier V.D."/>
        </authorList>
    </citation>
    <scope>NUCLEOTIDE SEQUENCE [LARGE SCALE GENOMIC DNA]</scope>
    <source>
        <strain evidence="2 3">DSM 26375</strain>
    </source>
</reference>
<name>A0A1N7JR96_9RHOB</name>
<sequence length="175" mass="19832">MDLPRTIFEVIDMRSFSNLWFWIALAVMWSTASHWVIGVPWDLVLRARRKGGAQQQDVEDLARIYTRRLLFIGRVSGTWLMGLVAGSLSGLWVLGFWYGIQFCQAVFLLLAPMSLVALLSLRAARRIEAGEDTGEALYRRLRAHRFTTQAIGLTSIFFTAMWGMFQNLSASVLGN</sequence>
<feature type="transmembrane region" description="Helical" evidence="1">
    <location>
        <begin position="20"/>
        <end position="41"/>
    </location>
</feature>
<feature type="transmembrane region" description="Helical" evidence="1">
    <location>
        <begin position="106"/>
        <end position="125"/>
    </location>
</feature>
<keyword evidence="3" id="KW-1185">Reference proteome</keyword>